<comment type="caution">
    <text evidence="2">The sequence shown here is derived from an EMBL/GenBank/DDBJ whole genome shotgun (WGS) entry which is preliminary data.</text>
</comment>
<dbReference type="InterPro" id="IPR050232">
    <property type="entry name" value="FBL13/AtMIF1-like"/>
</dbReference>
<dbReference type="EMBL" id="JADFTS010000009">
    <property type="protein sequence ID" value="KAF9589177.1"/>
    <property type="molecule type" value="Genomic_DNA"/>
</dbReference>
<dbReference type="CDD" id="cd22160">
    <property type="entry name" value="F-box_AtFBL13-like"/>
    <property type="match status" value="1"/>
</dbReference>
<proteinExistence type="predicted"/>
<dbReference type="InterPro" id="IPR001810">
    <property type="entry name" value="F-box_dom"/>
</dbReference>
<dbReference type="AlphaFoldDB" id="A0A835LE67"/>
<dbReference type="Pfam" id="PF00646">
    <property type="entry name" value="F-box"/>
    <property type="match status" value="1"/>
</dbReference>
<dbReference type="PANTHER" id="PTHR31900">
    <property type="entry name" value="F-BOX/RNI SUPERFAMILY PROTEIN-RELATED"/>
    <property type="match status" value="1"/>
</dbReference>
<organism evidence="2 3">
    <name type="scientific">Coptis chinensis</name>
    <dbReference type="NCBI Taxonomy" id="261450"/>
    <lineage>
        <taxon>Eukaryota</taxon>
        <taxon>Viridiplantae</taxon>
        <taxon>Streptophyta</taxon>
        <taxon>Embryophyta</taxon>
        <taxon>Tracheophyta</taxon>
        <taxon>Spermatophyta</taxon>
        <taxon>Magnoliopsida</taxon>
        <taxon>Ranunculales</taxon>
        <taxon>Ranunculaceae</taxon>
        <taxon>Coptidoideae</taxon>
        <taxon>Coptis</taxon>
    </lineage>
</organism>
<feature type="domain" description="F-box" evidence="1">
    <location>
        <begin position="9"/>
        <end position="45"/>
    </location>
</feature>
<dbReference type="SUPFAM" id="SSF81383">
    <property type="entry name" value="F-box domain"/>
    <property type="match status" value="1"/>
</dbReference>
<protein>
    <recommendedName>
        <fullName evidence="1">F-box domain-containing protein</fullName>
    </recommendedName>
</protein>
<accession>A0A835LE67</accession>
<dbReference type="Proteomes" id="UP000631114">
    <property type="component" value="Unassembled WGS sequence"/>
</dbReference>
<name>A0A835LE67_9MAGN</name>
<dbReference type="InterPro" id="IPR053781">
    <property type="entry name" value="F-box_AtFBL13-like"/>
</dbReference>
<dbReference type="InterPro" id="IPR055411">
    <property type="entry name" value="LRR_FXL15/At3g58940/PEG3-like"/>
</dbReference>
<sequence>MDAGRKRCEDRISSLPDEVLHYILSFLDMWYVVRTCILSKRWRSLWTSVPYINLDMDILPFYIEDFINFLYNVLFCRDQSNIHTFRLIHNDAHVIDSYEINSIFDCVSIALKDNVRELNLELLASIHLPEIELPRCLLNSRSLVKLNLDIDYDNKYFIKVFISLPESVNLPNLKLLKLQKFGFRDSRHSSLTIYAAQLKHLEICVDEYSDKNKVSISSPMLKSFRCECCISDEYFLEDLSSLDRADIDMGMGWRTSDAEIYRKMMKFLGGLCNAKSLALSVWLLEVLPRADELLPMSFSARHLKVTIWLSKYCFQSIKYLLESSYNLETLEVHINDITDLAKYCDFIERWEYQEAVEVLSKCTSFHKLRFVEIHNAEGFQNEVELIKLMLKNTVALGQLTIGASKEHSRTIGG</sequence>
<dbReference type="SMART" id="SM00256">
    <property type="entry name" value="FBOX"/>
    <property type="match status" value="1"/>
</dbReference>
<dbReference type="PROSITE" id="PS50181">
    <property type="entry name" value="FBOX"/>
    <property type="match status" value="1"/>
</dbReference>
<reference evidence="2 3" key="1">
    <citation type="submission" date="2020-10" db="EMBL/GenBank/DDBJ databases">
        <title>The Coptis chinensis genome and diversification of protoberbering-type alkaloids.</title>
        <authorList>
            <person name="Wang B."/>
            <person name="Shu S."/>
            <person name="Song C."/>
            <person name="Liu Y."/>
        </authorList>
    </citation>
    <scope>NUCLEOTIDE SEQUENCE [LARGE SCALE GENOMIC DNA]</scope>
    <source>
        <strain evidence="2">HL-2020</strain>
        <tissue evidence="2">Leaf</tissue>
    </source>
</reference>
<evidence type="ECO:0000313" key="3">
    <source>
        <dbReference type="Proteomes" id="UP000631114"/>
    </source>
</evidence>
<dbReference type="Gene3D" id="1.20.1280.50">
    <property type="match status" value="1"/>
</dbReference>
<evidence type="ECO:0000313" key="2">
    <source>
        <dbReference type="EMBL" id="KAF9589177.1"/>
    </source>
</evidence>
<dbReference type="Pfam" id="PF24758">
    <property type="entry name" value="LRR_At5g56370"/>
    <property type="match status" value="1"/>
</dbReference>
<gene>
    <name evidence="2" type="ORF">IFM89_019493</name>
</gene>
<keyword evidence="3" id="KW-1185">Reference proteome</keyword>
<dbReference type="SUPFAM" id="SSF52047">
    <property type="entry name" value="RNI-like"/>
    <property type="match status" value="1"/>
</dbReference>
<evidence type="ECO:0000259" key="1">
    <source>
        <dbReference type="PROSITE" id="PS50181"/>
    </source>
</evidence>
<dbReference type="PANTHER" id="PTHR31900:SF30">
    <property type="entry name" value="SUPERFAMILY PROTEIN, PUTATIVE-RELATED"/>
    <property type="match status" value="1"/>
</dbReference>
<dbReference type="OrthoDB" id="1848700at2759"/>
<dbReference type="InterPro" id="IPR036047">
    <property type="entry name" value="F-box-like_dom_sf"/>
</dbReference>